<dbReference type="SMART" id="SM00702">
    <property type="entry name" value="P4Hc"/>
    <property type="match status" value="1"/>
</dbReference>
<dbReference type="InterPro" id="IPR005123">
    <property type="entry name" value="Oxoglu/Fe-dep_dioxygenase_dom"/>
</dbReference>
<dbReference type="InterPro" id="IPR045054">
    <property type="entry name" value="P4HA-like"/>
</dbReference>
<dbReference type="PANTHER" id="PTHR10869">
    <property type="entry name" value="PROLYL 4-HYDROXYLASE ALPHA SUBUNIT"/>
    <property type="match status" value="1"/>
</dbReference>
<keyword evidence="9" id="KW-1185">Reference proteome</keyword>
<dbReference type="GO" id="GO:0005506">
    <property type="term" value="F:iron ion binding"/>
    <property type="evidence" value="ECO:0007669"/>
    <property type="project" value="InterPro"/>
</dbReference>
<dbReference type="EMBL" id="KZ506811">
    <property type="protein sequence ID" value="PKU38234.1"/>
    <property type="molecule type" value="Genomic_DNA"/>
</dbReference>
<dbReference type="PROSITE" id="PS51471">
    <property type="entry name" value="FE2OG_OXY"/>
    <property type="match status" value="1"/>
</dbReference>
<dbReference type="FunFam" id="2.60.120.620:FF:000008">
    <property type="entry name" value="transmembrane prolyl 4-hydroxylase"/>
    <property type="match status" value="1"/>
</dbReference>
<keyword evidence="2" id="KW-0479">Metal-binding</keyword>
<dbReference type="PANTHER" id="PTHR10869:SF246">
    <property type="entry name" value="TRANSMEMBRANE PROLYL 4-HYDROXYLASE"/>
    <property type="match status" value="1"/>
</dbReference>
<dbReference type="Gene3D" id="2.60.120.620">
    <property type="entry name" value="q2cbj1_9rhob like domain"/>
    <property type="match status" value="1"/>
</dbReference>
<evidence type="ECO:0000256" key="3">
    <source>
        <dbReference type="ARBA" id="ARBA00022896"/>
    </source>
</evidence>
<dbReference type="InterPro" id="IPR044862">
    <property type="entry name" value="Pro_4_hyd_alph_FE2OG_OXY"/>
</dbReference>
<reference evidence="9" key="2">
    <citation type="submission" date="2017-12" db="EMBL/GenBank/DDBJ databases">
        <title>Genome sequence of the Bar-tailed Godwit (Limosa lapponica baueri).</title>
        <authorList>
            <person name="Lima N.C.B."/>
            <person name="Parody-Merino A.M."/>
            <person name="Battley P.F."/>
            <person name="Fidler A.E."/>
            <person name="Prosdocimi F."/>
        </authorList>
    </citation>
    <scope>NUCLEOTIDE SEQUENCE [LARGE SCALE GENOMIC DNA]</scope>
</reference>
<name>A0A2I0TWP3_LIMLA</name>
<sequence>MGSHCNSSSVSVAAHTFAAEIPNFLTEEECKLIVHLAQLKGLQKSQILPTDDYEEAMEMIEISQMDIFNLLDHNQDGQLQLKEGAKGKRWQFKDVPSQGPVSGVLSLEEFKQLNIRDFHKYMGSQKVKMSDLVRNSQHTWLYQGEGAHQVMRAIRQRVMRLTRLPPEIVEHSEPLQVVRYDQGGHYHAHMDSGPVFPETACSHTKLVANESAPFETSCRYVTVLFYLNNVTGGGETVFPIADNRTYEEMSLIQNDVDLRDTRKNCDKGNLRVKPQQGTAVFWYNYLSDGEGSRSVAPDAFGGQE</sequence>
<evidence type="ECO:0000313" key="8">
    <source>
        <dbReference type="EMBL" id="PKU38234.1"/>
    </source>
</evidence>
<keyword evidence="6" id="KW-0408">Iron</keyword>
<reference evidence="9" key="1">
    <citation type="submission" date="2017-11" db="EMBL/GenBank/DDBJ databases">
        <authorList>
            <person name="Lima N.C."/>
            <person name="Parody-Merino A.M."/>
            <person name="Battley P.F."/>
            <person name="Fidler A.E."/>
            <person name="Prosdocimi F."/>
        </authorList>
    </citation>
    <scope>NUCLEOTIDE SEQUENCE [LARGE SCALE GENOMIC DNA]</scope>
</reference>
<dbReference type="GO" id="GO:0004656">
    <property type="term" value="F:procollagen-proline 4-dioxygenase activity"/>
    <property type="evidence" value="ECO:0007669"/>
    <property type="project" value="TreeGrafter"/>
</dbReference>
<keyword evidence="4" id="KW-0223">Dioxygenase</keyword>
<dbReference type="AlphaFoldDB" id="A0A2I0TWP3"/>
<dbReference type="Proteomes" id="UP000233556">
    <property type="component" value="Unassembled WGS sequence"/>
</dbReference>
<accession>A0A2I0TWP3</accession>
<organism evidence="8 9">
    <name type="scientific">Limosa lapponica baueri</name>
    <dbReference type="NCBI Taxonomy" id="1758121"/>
    <lineage>
        <taxon>Eukaryota</taxon>
        <taxon>Metazoa</taxon>
        <taxon>Chordata</taxon>
        <taxon>Craniata</taxon>
        <taxon>Vertebrata</taxon>
        <taxon>Euteleostomi</taxon>
        <taxon>Archelosauria</taxon>
        <taxon>Archosauria</taxon>
        <taxon>Dinosauria</taxon>
        <taxon>Saurischia</taxon>
        <taxon>Theropoda</taxon>
        <taxon>Coelurosauria</taxon>
        <taxon>Aves</taxon>
        <taxon>Neognathae</taxon>
        <taxon>Neoaves</taxon>
        <taxon>Charadriiformes</taxon>
        <taxon>Scolopacidae</taxon>
        <taxon>Limosa</taxon>
    </lineage>
</organism>
<dbReference type="InterPro" id="IPR006620">
    <property type="entry name" value="Pro_4_hyd_alph"/>
</dbReference>
<evidence type="ECO:0000256" key="2">
    <source>
        <dbReference type="ARBA" id="ARBA00022723"/>
    </source>
</evidence>
<evidence type="ECO:0000313" key="9">
    <source>
        <dbReference type="Proteomes" id="UP000233556"/>
    </source>
</evidence>
<dbReference type="OrthoDB" id="420380at2759"/>
<evidence type="ECO:0000256" key="1">
    <source>
        <dbReference type="ARBA" id="ARBA00001961"/>
    </source>
</evidence>
<dbReference type="GO" id="GO:0031418">
    <property type="term" value="F:L-ascorbic acid binding"/>
    <property type="evidence" value="ECO:0007669"/>
    <property type="project" value="UniProtKB-KW"/>
</dbReference>
<gene>
    <name evidence="8" type="ORF">llap_11466</name>
</gene>
<proteinExistence type="predicted"/>
<evidence type="ECO:0000256" key="4">
    <source>
        <dbReference type="ARBA" id="ARBA00022964"/>
    </source>
</evidence>
<evidence type="ECO:0000256" key="5">
    <source>
        <dbReference type="ARBA" id="ARBA00023002"/>
    </source>
</evidence>
<keyword evidence="5" id="KW-0560">Oxidoreductase</keyword>
<protein>
    <recommendedName>
        <fullName evidence="7">Fe2OG dioxygenase domain-containing protein</fullName>
    </recommendedName>
</protein>
<dbReference type="GO" id="GO:0005783">
    <property type="term" value="C:endoplasmic reticulum"/>
    <property type="evidence" value="ECO:0007669"/>
    <property type="project" value="TreeGrafter"/>
</dbReference>
<comment type="cofactor">
    <cofactor evidence="1">
        <name>L-ascorbate</name>
        <dbReference type="ChEBI" id="CHEBI:38290"/>
    </cofactor>
</comment>
<keyword evidence="3" id="KW-0847">Vitamin C</keyword>
<dbReference type="Pfam" id="PF13640">
    <property type="entry name" value="2OG-FeII_Oxy_3"/>
    <property type="match status" value="1"/>
</dbReference>
<feature type="domain" description="Fe2OG dioxygenase" evidence="7">
    <location>
        <begin position="171"/>
        <end position="304"/>
    </location>
</feature>
<evidence type="ECO:0000259" key="7">
    <source>
        <dbReference type="PROSITE" id="PS51471"/>
    </source>
</evidence>
<evidence type="ECO:0000256" key="6">
    <source>
        <dbReference type="ARBA" id="ARBA00023004"/>
    </source>
</evidence>